<dbReference type="Pfam" id="PF13489">
    <property type="entry name" value="Methyltransf_23"/>
    <property type="match status" value="1"/>
</dbReference>
<organism evidence="2 3">
    <name type="scientific">Neonectria magnoliae</name>
    <dbReference type="NCBI Taxonomy" id="2732573"/>
    <lineage>
        <taxon>Eukaryota</taxon>
        <taxon>Fungi</taxon>
        <taxon>Dikarya</taxon>
        <taxon>Ascomycota</taxon>
        <taxon>Pezizomycotina</taxon>
        <taxon>Sordariomycetes</taxon>
        <taxon>Hypocreomycetidae</taxon>
        <taxon>Hypocreales</taxon>
        <taxon>Nectriaceae</taxon>
        <taxon>Neonectria</taxon>
    </lineage>
</organism>
<accession>A0ABR1IFC0</accession>
<dbReference type="PANTHER" id="PTHR43591">
    <property type="entry name" value="METHYLTRANSFERASE"/>
    <property type="match status" value="1"/>
</dbReference>
<protein>
    <recommendedName>
        <fullName evidence="4">Secondary metabolism regulator LAE1</fullName>
    </recommendedName>
</protein>
<dbReference type="Proteomes" id="UP001498421">
    <property type="component" value="Unassembled WGS sequence"/>
</dbReference>
<dbReference type="EMBL" id="JAZAVK010000006">
    <property type="protein sequence ID" value="KAK7432264.1"/>
    <property type="molecule type" value="Genomic_DNA"/>
</dbReference>
<gene>
    <name evidence="2" type="ORF">QQZ08_001209</name>
</gene>
<dbReference type="PANTHER" id="PTHR43591:SF24">
    <property type="entry name" value="2-METHOXY-6-POLYPRENYL-1,4-BENZOQUINOL METHYLASE, MITOCHONDRIAL"/>
    <property type="match status" value="1"/>
</dbReference>
<evidence type="ECO:0000313" key="3">
    <source>
        <dbReference type="Proteomes" id="UP001498421"/>
    </source>
</evidence>
<dbReference type="SUPFAM" id="SSF53335">
    <property type="entry name" value="S-adenosyl-L-methionine-dependent methyltransferases"/>
    <property type="match status" value="1"/>
</dbReference>
<evidence type="ECO:0008006" key="4">
    <source>
        <dbReference type="Google" id="ProtNLM"/>
    </source>
</evidence>
<dbReference type="InterPro" id="IPR029063">
    <property type="entry name" value="SAM-dependent_MTases_sf"/>
</dbReference>
<proteinExistence type="inferred from homology"/>
<comment type="similarity">
    <text evidence="1">Belongs to the methyltransferase superfamily. LaeA methyltransferase family.</text>
</comment>
<comment type="caution">
    <text evidence="2">The sequence shown here is derived from an EMBL/GenBank/DDBJ whole genome shotgun (WGS) entry which is preliminary data.</text>
</comment>
<dbReference type="CDD" id="cd02440">
    <property type="entry name" value="AdoMet_MTases"/>
    <property type="match status" value="1"/>
</dbReference>
<sequence>MEDQREVVIEADDFPDHDSTISDFEDTGSSTTSLKSSILEYRRENGRTYHKFHEGKYHFPNDESENERLDLQHHIFYLTLHGKLGLAPPNDPNSEVSRVLDLGTGTGIWAMDFGERHPEAEVIGIDLSPSQPQFAPSNVRFEVDDFEDEWTYSKPFNYIHSRMNNSSISNWEEYVRKSFDHLSPGGYIEFQEFTLPLSDDGTLDPSHALHKAMHHLGEAASKLNHSFIDLNTIKPMLQKAGFQDVHEYHYKWPSNTWPRDAHYRELGAWNHQNIVTGLQGFLMAALTRGLGWKAEDVNVLAAEAKKDMRNRSVHAYWPMIVVTGRKPDDKVVEGFTER</sequence>
<reference evidence="2 3" key="1">
    <citation type="journal article" date="2025" name="Microbiol. Resour. Announc.">
        <title>Draft genome sequences for Neonectria magnoliae and Neonectria punicea, canker pathogens of Liriodendron tulipifera and Acer saccharum in West Virginia.</title>
        <authorList>
            <person name="Petronek H.M."/>
            <person name="Kasson M.T."/>
            <person name="Metheny A.M."/>
            <person name="Stauder C.M."/>
            <person name="Lovett B."/>
            <person name="Lynch S.C."/>
            <person name="Garnas J.R."/>
            <person name="Kasson L.R."/>
            <person name="Stajich J.E."/>
        </authorList>
    </citation>
    <scope>NUCLEOTIDE SEQUENCE [LARGE SCALE GENOMIC DNA]</scope>
    <source>
        <strain evidence="2 3">NRRL 64651</strain>
    </source>
</reference>
<keyword evidence="3" id="KW-1185">Reference proteome</keyword>
<dbReference type="Gene3D" id="3.40.50.150">
    <property type="entry name" value="Vaccinia Virus protein VP39"/>
    <property type="match status" value="1"/>
</dbReference>
<evidence type="ECO:0000313" key="2">
    <source>
        <dbReference type="EMBL" id="KAK7432264.1"/>
    </source>
</evidence>
<evidence type="ECO:0000256" key="1">
    <source>
        <dbReference type="ARBA" id="ARBA00038158"/>
    </source>
</evidence>
<name>A0ABR1IFC0_9HYPO</name>